<name>A0A162EXI4_9BACI</name>
<organism evidence="1 2">
    <name type="scientific">Alkalihalobacillus trypoxylicola</name>
    <dbReference type="NCBI Taxonomy" id="519424"/>
    <lineage>
        <taxon>Bacteria</taxon>
        <taxon>Bacillati</taxon>
        <taxon>Bacillota</taxon>
        <taxon>Bacilli</taxon>
        <taxon>Bacillales</taxon>
        <taxon>Bacillaceae</taxon>
        <taxon>Alkalihalobacillus</taxon>
    </lineage>
</organism>
<keyword evidence="2" id="KW-1185">Reference proteome</keyword>
<dbReference type="RefSeq" id="WP_061947738.1">
    <property type="nucleotide sequence ID" value="NZ_LTAO01000004.1"/>
</dbReference>
<dbReference type="EMBL" id="LTAO01000004">
    <property type="protein sequence ID" value="KYG33966.1"/>
    <property type="molecule type" value="Genomic_DNA"/>
</dbReference>
<accession>A0A162EXI4</accession>
<reference evidence="1" key="1">
    <citation type="submission" date="2016-02" db="EMBL/GenBank/DDBJ databases">
        <title>Genome sequence of Bacillus trypoxylicola KCTC 13244(T).</title>
        <authorList>
            <person name="Jeong H."/>
            <person name="Park S.-H."/>
            <person name="Choi S.-K."/>
        </authorList>
    </citation>
    <scope>NUCLEOTIDE SEQUENCE [LARGE SCALE GENOMIC DNA]</scope>
    <source>
        <strain evidence="1">KCTC 13244</strain>
    </source>
</reference>
<evidence type="ECO:0000313" key="2">
    <source>
        <dbReference type="Proteomes" id="UP000075806"/>
    </source>
</evidence>
<dbReference type="AlphaFoldDB" id="A0A162EXI4"/>
<sequence length="72" mass="8671">MTERMKRIHIRDMPEEMQLTKRFAADWSSNIWQREASHSRQPSTERMERILIRDMMEGEPLTKKDAADLQPK</sequence>
<protein>
    <submittedName>
        <fullName evidence="1">Uncharacterized protein</fullName>
    </submittedName>
</protein>
<gene>
    <name evidence="1" type="ORF">AZF04_15785</name>
</gene>
<dbReference type="Proteomes" id="UP000075806">
    <property type="component" value="Unassembled WGS sequence"/>
</dbReference>
<evidence type="ECO:0000313" key="1">
    <source>
        <dbReference type="EMBL" id="KYG33966.1"/>
    </source>
</evidence>
<comment type="caution">
    <text evidence="1">The sequence shown here is derived from an EMBL/GenBank/DDBJ whole genome shotgun (WGS) entry which is preliminary data.</text>
</comment>
<proteinExistence type="predicted"/>